<evidence type="ECO:0000256" key="5">
    <source>
        <dbReference type="ARBA" id="ARBA00022764"/>
    </source>
</evidence>
<dbReference type="InterPro" id="IPR051395">
    <property type="entry name" value="Cytochrome_c_Peroxidase/MauG"/>
</dbReference>
<dbReference type="GO" id="GO:0009055">
    <property type="term" value="F:electron transfer activity"/>
    <property type="evidence" value="ECO:0007669"/>
    <property type="project" value="InterPro"/>
</dbReference>
<dbReference type="Gene3D" id="1.10.760.10">
    <property type="entry name" value="Cytochrome c-like domain"/>
    <property type="match status" value="2"/>
</dbReference>
<dbReference type="InterPro" id="IPR004852">
    <property type="entry name" value="Di-haem_cyt_c_peroxidsae"/>
</dbReference>
<keyword evidence="6 9" id="KW-0560">Oxidoreductase</keyword>
<reference evidence="9" key="1">
    <citation type="submission" date="2018-06" db="EMBL/GenBank/DDBJ databases">
        <authorList>
            <person name="Zhirakovskaya E."/>
        </authorList>
    </citation>
    <scope>NUCLEOTIDE SEQUENCE</scope>
</reference>
<dbReference type="GO" id="GO:0004130">
    <property type="term" value="F:cytochrome-c peroxidase activity"/>
    <property type="evidence" value="ECO:0007669"/>
    <property type="project" value="UniProtKB-EC"/>
</dbReference>
<dbReference type="PANTHER" id="PTHR30600">
    <property type="entry name" value="CYTOCHROME C PEROXIDASE-RELATED"/>
    <property type="match status" value="1"/>
</dbReference>
<protein>
    <submittedName>
        <fullName evidence="9">Cytochrome c551 peroxidase</fullName>
        <ecNumber evidence="9">1.11.1.5</ecNumber>
    </submittedName>
</protein>
<feature type="domain" description="Cytochrome c" evidence="8">
    <location>
        <begin position="57"/>
        <end position="188"/>
    </location>
</feature>
<dbReference type="PANTHER" id="PTHR30600:SF7">
    <property type="entry name" value="CYTOCHROME C PEROXIDASE-RELATED"/>
    <property type="match status" value="1"/>
</dbReference>
<keyword evidence="3" id="KW-0479">Metal-binding</keyword>
<dbReference type="PIRSF" id="PIRSF000294">
    <property type="entry name" value="Cytochrome-c_peroxidase"/>
    <property type="match status" value="1"/>
</dbReference>
<keyword evidence="7" id="KW-0408">Iron</keyword>
<dbReference type="PROSITE" id="PS51007">
    <property type="entry name" value="CYTC"/>
    <property type="match status" value="2"/>
</dbReference>
<keyword evidence="4" id="KW-0732">Signal</keyword>
<keyword evidence="2" id="KW-0349">Heme</keyword>
<evidence type="ECO:0000256" key="2">
    <source>
        <dbReference type="ARBA" id="ARBA00022617"/>
    </source>
</evidence>
<dbReference type="InterPro" id="IPR009056">
    <property type="entry name" value="Cyt_c-like_dom"/>
</dbReference>
<evidence type="ECO:0000256" key="6">
    <source>
        <dbReference type="ARBA" id="ARBA00023002"/>
    </source>
</evidence>
<evidence type="ECO:0000256" key="7">
    <source>
        <dbReference type="ARBA" id="ARBA00023004"/>
    </source>
</evidence>
<feature type="domain" description="Cytochrome c" evidence="8">
    <location>
        <begin position="208"/>
        <end position="327"/>
    </location>
</feature>
<dbReference type="GO" id="GO:0042597">
    <property type="term" value="C:periplasmic space"/>
    <property type="evidence" value="ECO:0007669"/>
    <property type="project" value="UniProtKB-SubCell"/>
</dbReference>
<evidence type="ECO:0000313" key="9">
    <source>
        <dbReference type="EMBL" id="VAW55118.1"/>
    </source>
</evidence>
<evidence type="ECO:0000256" key="1">
    <source>
        <dbReference type="ARBA" id="ARBA00004418"/>
    </source>
</evidence>
<keyword evidence="5" id="KW-0574">Periplasm</keyword>
<organism evidence="9">
    <name type="scientific">hydrothermal vent metagenome</name>
    <dbReference type="NCBI Taxonomy" id="652676"/>
    <lineage>
        <taxon>unclassified sequences</taxon>
        <taxon>metagenomes</taxon>
        <taxon>ecological metagenomes</taxon>
    </lineage>
</organism>
<accession>A0A3B0WGH3</accession>
<name>A0A3B0WGH3_9ZZZZ</name>
<dbReference type="Pfam" id="PF03150">
    <property type="entry name" value="CCP_MauG"/>
    <property type="match status" value="1"/>
</dbReference>
<dbReference type="EC" id="1.11.1.5" evidence="9"/>
<dbReference type="SUPFAM" id="SSF46626">
    <property type="entry name" value="Cytochrome c"/>
    <property type="match status" value="2"/>
</dbReference>
<gene>
    <name evidence="9" type="ORF">MNBD_GAMMA05-265</name>
</gene>
<comment type="subcellular location">
    <subcellularLocation>
        <location evidence="1">Periplasm</location>
    </subcellularLocation>
</comment>
<dbReference type="EMBL" id="UOFE01000046">
    <property type="protein sequence ID" value="VAW55118.1"/>
    <property type="molecule type" value="Genomic_DNA"/>
</dbReference>
<keyword evidence="9" id="KW-0575">Peroxidase</keyword>
<evidence type="ECO:0000259" key="8">
    <source>
        <dbReference type="PROSITE" id="PS51007"/>
    </source>
</evidence>
<evidence type="ECO:0000256" key="3">
    <source>
        <dbReference type="ARBA" id="ARBA00022723"/>
    </source>
</evidence>
<dbReference type="InterPro" id="IPR036909">
    <property type="entry name" value="Cyt_c-like_dom_sf"/>
</dbReference>
<dbReference type="GO" id="GO:0020037">
    <property type="term" value="F:heme binding"/>
    <property type="evidence" value="ECO:0007669"/>
    <property type="project" value="InterPro"/>
</dbReference>
<sequence>MLSIKQTVSSIFLVMRFSPTLVLFSVISGTAAIAETTEFNRQEPIFPIPLKIEVDEAKAQLGEKLFIDVRLSKHNNIACSSCHQLATGGDDNVTFGISNSAEQHIINTPSIFNARYNFRQNWDGSSSTLQEQVEFVMNSQHEFNNQWNNVLKRLLKDEILAKEFNQAYKDGLTKSNIIDAIVEFENTLITPNARFDRYLRHEDNVMTKNEIDGYHVFKDLGCISCHQGINIGGNLYQKFGVFYNYLAERGNISKADYGRMNNTNRQSDAFVFKVPSLRNVAVTAPYLHDGSAETIEQAITIMGRTQLGRSLTENEIFLLKAFLNTLTGEYKNKSLDEAS</sequence>
<proteinExistence type="predicted"/>
<evidence type="ECO:0000256" key="4">
    <source>
        <dbReference type="ARBA" id="ARBA00022729"/>
    </source>
</evidence>
<dbReference type="AlphaFoldDB" id="A0A3B0WGH3"/>
<dbReference type="InterPro" id="IPR026259">
    <property type="entry name" value="MauG/Cytc_peroxidase"/>
</dbReference>
<dbReference type="GO" id="GO:0046872">
    <property type="term" value="F:metal ion binding"/>
    <property type="evidence" value="ECO:0007669"/>
    <property type="project" value="UniProtKB-KW"/>
</dbReference>